<dbReference type="GO" id="GO:0006753">
    <property type="term" value="P:nucleoside phosphate metabolic process"/>
    <property type="evidence" value="ECO:0007669"/>
    <property type="project" value="TreeGrafter"/>
</dbReference>
<keyword evidence="2 4" id="KW-0378">Hydrolase</keyword>
<evidence type="ECO:0000256" key="2">
    <source>
        <dbReference type="ARBA" id="ARBA00022801"/>
    </source>
</evidence>
<dbReference type="PANTHER" id="PTHR11839:SF18">
    <property type="entry name" value="NUDIX HYDROLASE DOMAIN-CONTAINING PROTEIN"/>
    <property type="match status" value="1"/>
</dbReference>
<dbReference type="InterPro" id="IPR015797">
    <property type="entry name" value="NUDIX_hydrolase-like_dom_sf"/>
</dbReference>
<dbReference type="Proteomes" id="UP000218238">
    <property type="component" value="Unassembled WGS sequence"/>
</dbReference>
<evidence type="ECO:0000313" key="4">
    <source>
        <dbReference type="EMBL" id="PAX60193.1"/>
    </source>
</evidence>
<dbReference type="RefSeq" id="WP_095720268.1">
    <property type="nucleotide sequence ID" value="NZ_NTFS01000018.1"/>
</dbReference>
<comment type="caution">
    <text evidence="4">The sequence shown here is derived from an EMBL/GenBank/DDBJ whole genome shotgun (WGS) entry which is preliminary data.</text>
</comment>
<dbReference type="PROSITE" id="PS00893">
    <property type="entry name" value="NUDIX_BOX"/>
    <property type="match status" value="1"/>
</dbReference>
<dbReference type="Pfam" id="PF00293">
    <property type="entry name" value="NUDIX"/>
    <property type="match status" value="1"/>
</dbReference>
<reference evidence="4 5" key="1">
    <citation type="submission" date="2017-08" db="EMBL/GenBank/DDBJ databases">
        <title>Draft genome sequence of filamentous cyanobacterium Calothrix elsteri CCALA 953.</title>
        <authorList>
            <person name="Gagunashvili A.N."/>
            <person name="Elster J."/>
            <person name="Andresson O.S."/>
        </authorList>
    </citation>
    <scope>NUCLEOTIDE SEQUENCE [LARGE SCALE GENOMIC DNA]</scope>
    <source>
        <strain evidence="4 5">CCALA 953</strain>
    </source>
</reference>
<gene>
    <name evidence="4" type="ORF">CK510_02920</name>
</gene>
<dbReference type="PANTHER" id="PTHR11839">
    <property type="entry name" value="UDP/ADP-SUGAR PYROPHOSPHATASE"/>
    <property type="match status" value="1"/>
</dbReference>
<dbReference type="GO" id="GO:0016787">
    <property type="term" value="F:hydrolase activity"/>
    <property type="evidence" value="ECO:0007669"/>
    <property type="project" value="UniProtKB-KW"/>
</dbReference>
<dbReference type="GO" id="GO:0019693">
    <property type="term" value="P:ribose phosphate metabolic process"/>
    <property type="evidence" value="ECO:0007669"/>
    <property type="project" value="TreeGrafter"/>
</dbReference>
<keyword evidence="5" id="KW-1185">Reference proteome</keyword>
<evidence type="ECO:0000256" key="1">
    <source>
        <dbReference type="ARBA" id="ARBA00001946"/>
    </source>
</evidence>
<dbReference type="InterPro" id="IPR000086">
    <property type="entry name" value="NUDIX_hydrolase_dom"/>
</dbReference>
<dbReference type="CDD" id="cd03424">
    <property type="entry name" value="NUDIX_ADPRase_Nudt5_UGPPase_Nudt14"/>
    <property type="match status" value="1"/>
</dbReference>
<evidence type="ECO:0000313" key="5">
    <source>
        <dbReference type="Proteomes" id="UP000218238"/>
    </source>
</evidence>
<proteinExistence type="predicted"/>
<evidence type="ECO:0000259" key="3">
    <source>
        <dbReference type="PROSITE" id="PS51462"/>
    </source>
</evidence>
<dbReference type="Gene3D" id="3.90.79.10">
    <property type="entry name" value="Nucleoside Triphosphate Pyrophosphohydrolase"/>
    <property type="match status" value="1"/>
</dbReference>
<name>A0A2A2TP18_9CYAN</name>
<dbReference type="InterPro" id="IPR020084">
    <property type="entry name" value="NUDIX_hydrolase_CS"/>
</dbReference>
<dbReference type="AlphaFoldDB" id="A0A2A2TP18"/>
<dbReference type="EMBL" id="NTFS01000018">
    <property type="protein sequence ID" value="PAX60193.1"/>
    <property type="molecule type" value="Genomic_DNA"/>
</dbReference>
<accession>A0A2A2TP18</accession>
<organism evidence="4 5">
    <name type="scientific">Brunnivagina elsteri CCALA 953</name>
    <dbReference type="NCBI Taxonomy" id="987040"/>
    <lineage>
        <taxon>Bacteria</taxon>
        <taxon>Bacillati</taxon>
        <taxon>Cyanobacteriota</taxon>
        <taxon>Cyanophyceae</taxon>
        <taxon>Nostocales</taxon>
        <taxon>Calotrichaceae</taxon>
        <taxon>Brunnivagina</taxon>
    </lineage>
</organism>
<feature type="domain" description="Nudix hydrolase" evidence="3">
    <location>
        <begin position="43"/>
        <end position="173"/>
    </location>
</feature>
<comment type="cofactor">
    <cofactor evidence="1">
        <name>Mg(2+)</name>
        <dbReference type="ChEBI" id="CHEBI:18420"/>
    </cofactor>
</comment>
<dbReference type="OrthoDB" id="9806150at2"/>
<dbReference type="PROSITE" id="PS51462">
    <property type="entry name" value="NUDIX"/>
    <property type="match status" value="1"/>
</dbReference>
<protein>
    <submittedName>
        <fullName evidence="4">NUDIX hydrolase</fullName>
    </submittedName>
</protein>
<sequence>MTKLDKWKLIKSEMVLNHRWCQVRKDEIELPNGKFIDDFFVHVKPDVALVLPITINNEIVFVRQYRHAVDDFFMELPAGGFNPEKESAESAALRELEEETGYVVGEIKKIATLYDRPSKDTNRTHLFLAENVVKVGEQNLDVTEEIEVILIPVDEVSGKIENGEICVAGTVAALLLGLNYLRK</sequence>
<dbReference type="SUPFAM" id="SSF55811">
    <property type="entry name" value="Nudix"/>
    <property type="match status" value="1"/>
</dbReference>